<reference evidence="9" key="1">
    <citation type="submission" date="2022-03" db="EMBL/GenBank/DDBJ databases">
        <authorList>
            <person name="Sayadi A."/>
        </authorList>
    </citation>
    <scope>NUCLEOTIDE SEQUENCE</scope>
</reference>
<dbReference type="InterPro" id="IPR027806">
    <property type="entry name" value="HARBI1_dom"/>
</dbReference>
<dbReference type="OrthoDB" id="8189124at2759"/>
<dbReference type="AlphaFoldDB" id="A0A9P0L2C9"/>
<dbReference type="Proteomes" id="UP001152888">
    <property type="component" value="Unassembled WGS sequence"/>
</dbReference>
<keyword evidence="7" id="KW-0539">Nucleus</keyword>
<comment type="cofactor">
    <cofactor evidence="1">
        <name>a divalent metal cation</name>
        <dbReference type="ChEBI" id="CHEBI:60240"/>
    </cofactor>
</comment>
<gene>
    <name evidence="9" type="ORF">ACAOBT_LOCUS16474</name>
</gene>
<evidence type="ECO:0000313" key="10">
    <source>
        <dbReference type="Proteomes" id="UP001152888"/>
    </source>
</evidence>
<name>A0A9P0L2C9_ACAOB</name>
<protein>
    <recommendedName>
        <fullName evidence="8">DDE Tnp4 domain-containing protein</fullName>
    </recommendedName>
</protein>
<sequence length="273" mass="31558">MRLRGYFMIQIPSTAEEWLQISKIVYEQWQFPHCVGSMDGKHIIITSPFNTGSEYYNYKSNFSIVLFAVVDAAYNFIFVDIGSQGRISDGGVFKHTSLHRKITEDRLHFPMDKLLPEIGNNVPYVFLADEAFPLTKRIMKPYSGMHEKGTTQRKFNYHLSRARRVVENVFGIVSAVFRVLRKPMLLEPEKAKYVIMTAVCLHNFLRKSKSRNTYTPPGTFDQEDSMGNIIPGNWRSEGNNDLSSFIAIRQIPRKTSLEAKEVRAKFATYFYNK</sequence>
<dbReference type="Pfam" id="PF13359">
    <property type="entry name" value="DDE_Tnp_4"/>
    <property type="match status" value="1"/>
</dbReference>
<dbReference type="PANTHER" id="PTHR22930:SF258">
    <property type="entry name" value="PROTEIN ALP1-LIKE ISOFORM X1"/>
    <property type="match status" value="1"/>
</dbReference>
<evidence type="ECO:0000256" key="4">
    <source>
        <dbReference type="ARBA" id="ARBA00022722"/>
    </source>
</evidence>
<evidence type="ECO:0000256" key="2">
    <source>
        <dbReference type="ARBA" id="ARBA00004123"/>
    </source>
</evidence>
<dbReference type="GO" id="GO:0005634">
    <property type="term" value="C:nucleus"/>
    <property type="evidence" value="ECO:0007669"/>
    <property type="project" value="UniProtKB-SubCell"/>
</dbReference>
<comment type="similarity">
    <text evidence="3">Belongs to the HARBI1 family.</text>
</comment>
<proteinExistence type="inferred from homology"/>
<dbReference type="GO" id="GO:0004518">
    <property type="term" value="F:nuclease activity"/>
    <property type="evidence" value="ECO:0007669"/>
    <property type="project" value="UniProtKB-KW"/>
</dbReference>
<dbReference type="EMBL" id="CAKOFQ010006970">
    <property type="protein sequence ID" value="CAH1985101.1"/>
    <property type="molecule type" value="Genomic_DNA"/>
</dbReference>
<feature type="domain" description="DDE Tnp4" evidence="8">
    <location>
        <begin position="38"/>
        <end position="203"/>
    </location>
</feature>
<evidence type="ECO:0000256" key="6">
    <source>
        <dbReference type="ARBA" id="ARBA00022801"/>
    </source>
</evidence>
<comment type="caution">
    <text evidence="9">The sequence shown here is derived from an EMBL/GenBank/DDBJ whole genome shotgun (WGS) entry which is preliminary data.</text>
</comment>
<keyword evidence="10" id="KW-1185">Reference proteome</keyword>
<evidence type="ECO:0000256" key="1">
    <source>
        <dbReference type="ARBA" id="ARBA00001968"/>
    </source>
</evidence>
<dbReference type="GO" id="GO:0046872">
    <property type="term" value="F:metal ion binding"/>
    <property type="evidence" value="ECO:0007669"/>
    <property type="project" value="UniProtKB-KW"/>
</dbReference>
<evidence type="ECO:0000259" key="8">
    <source>
        <dbReference type="Pfam" id="PF13359"/>
    </source>
</evidence>
<dbReference type="GO" id="GO:0016787">
    <property type="term" value="F:hydrolase activity"/>
    <property type="evidence" value="ECO:0007669"/>
    <property type="project" value="UniProtKB-KW"/>
</dbReference>
<keyword evidence="6" id="KW-0378">Hydrolase</keyword>
<evidence type="ECO:0000256" key="3">
    <source>
        <dbReference type="ARBA" id="ARBA00006958"/>
    </source>
</evidence>
<keyword evidence="5" id="KW-0479">Metal-binding</keyword>
<organism evidence="9 10">
    <name type="scientific">Acanthoscelides obtectus</name>
    <name type="common">Bean weevil</name>
    <name type="synonym">Bruchus obtectus</name>
    <dbReference type="NCBI Taxonomy" id="200917"/>
    <lineage>
        <taxon>Eukaryota</taxon>
        <taxon>Metazoa</taxon>
        <taxon>Ecdysozoa</taxon>
        <taxon>Arthropoda</taxon>
        <taxon>Hexapoda</taxon>
        <taxon>Insecta</taxon>
        <taxon>Pterygota</taxon>
        <taxon>Neoptera</taxon>
        <taxon>Endopterygota</taxon>
        <taxon>Coleoptera</taxon>
        <taxon>Polyphaga</taxon>
        <taxon>Cucujiformia</taxon>
        <taxon>Chrysomeloidea</taxon>
        <taxon>Chrysomelidae</taxon>
        <taxon>Bruchinae</taxon>
        <taxon>Bruchini</taxon>
        <taxon>Acanthoscelides</taxon>
    </lineage>
</organism>
<evidence type="ECO:0000256" key="7">
    <source>
        <dbReference type="ARBA" id="ARBA00023242"/>
    </source>
</evidence>
<evidence type="ECO:0000313" key="9">
    <source>
        <dbReference type="EMBL" id="CAH1985101.1"/>
    </source>
</evidence>
<dbReference type="PANTHER" id="PTHR22930">
    <property type="match status" value="1"/>
</dbReference>
<evidence type="ECO:0000256" key="5">
    <source>
        <dbReference type="ARBA" id="ARBA00022723"/>
    </source>
</evidence>
<accession>A0A9P0L2C9</accession>
<comment type="subcellular location">
    <subcellularLocation>
        <location evidence="2">Nucleus</location>
    </subcellularLocation>
</comment>
<keyword evidence="4" id="KW-0540">Nuclease</keyword>
<dbReference type="InterPro" id="IPR045249">
    <property type="entry name" value="HARBI1-like"/>
</dbReference>